<evidence type="ECO:0000256" key="2">
    <source>
        <dbReference type="ARBA" id="ARBA00008925"/>
    </source>
</evidence>
<dbReference type="OrthoDB" id="10056816at2759"/>
<evidence type="ECO:0000256" key="7">
    <source>
        <dbReference type="ARBA" id="ARBA00022833"/>
    </source>
</evidence>
<dbReference type="STRING" id="420778.A0A1S8BEE9"/>
<keyword evidence="5" id="KW-0479">Metal-binding</keyword>
<evidence type="ECO:0000256" key="4">
    <source>
        <dbReference type="ARBA" id="ARBA00022478"/>
    </source>
</evidence>
<dbReference type="InterPro" id="IPR001222">
    <property type="entry name" value="Znf_TFIIS"/>
</dbReference>
<proteinExistence type="inferred from homology"/>
<dbReference type="GO" id="GO:0003676">
    <property type="term" value="F:nucleic acid binding"/>
    <property type="evidence" value="ECO:0007669"/>
    <property type="project" value="InterPro"/>
</dbReference>
<gene>
    <name evidence="12" type="ORF">BK809_0002027</name>
</gene>
<organism evidence="12 13">
    <name type="scientific">Diplodia seriata</name>
    <dbReference type="NCBI Taxonomy" id="420778"/>
    <lineage>
        <taxon>Eukaryota</taxon>
        <taxon>Fungi</taxon>
        <taxon>Dikarya</taxon>
        <taxon>Ascomycota</taxon>
        <taxon>Pezizomycotina</taxon>
        <taxon>Dothideomycetes</taxon>
        <taxon>Dothideomycetes incertae sedis</taxon>
        <taxon>Botryosphaeriales</taxon>
        <taxon>Botryosphaeriaceae</taxon>
        <taxon>Diplodia</taxon>
    </lineage>
</organism>
<keyword evidence="4 12" id="KW-0240">DNA-directed RNA polymerase</keyword>
<dbReference type="PROSITE" id="PS01030">
    <property type="entry name" value="RNA_POL_M_15KD"/>
    <property type="match status" value="1"/>
</dbReference>
<name>A0A1S8BEE9_9PEZI</name>
<dbReference type="PROSITE" id="PS51133">
    <property type="entry name" value="ZF_TFIIS_2"/>
    <property type="match status" value="1"/>
</dbReference>
<dbReference type="Proteomes" id="UP000190776">
    <property type="component" value="Unassembled WGS sequence"/>
</dbReference>
<dbReference type="InterPro" id="IPR034004">
    <property type="entry name" value="Zn_ribbon_RPA12_C"/>
</dbReference>
<evidence type="ECO:0000256" key="6">
    <source>
        <dbReference type="ARBA" id="ARBA00022771"/>
    </source>
</evidence>
<dbReference type="PANTHER" id="PTHR11239:SF14">
    <property type="entry name" value="DNA-DIRECTED RNA POLYMERASE I SUBUNIT RPA12"/>
    <property type="match status" value="1"/>
</dbReference>
<comment type="caution">
    <text evidence="12">The sequence shown here is derived from an EMBL/GenBank/DDBJ whole genome shotgun (WGS) entry which is preliminary data.</text>
</comment>
<dbReference type="PANTHER" id="PTHR11239">
    <property type="entry name" value="DNA-DIRECTED RNA POLYMERASE"/>
    <property type="match status" value="1"/>
</dbReference>
<dbReference type="AlphaFoldDB" id="A0A1S8BEE9"/>
<dbReference type="InterPro" id="IPR019761">
    <property type="entry name" value="DNA-dir_RNA_pol-M_15_CS"/>
</dbReference>
<evidence type="ECO:0000256" key="10">
    <source>
        <dbReference type="PROSITE-ProRule" id="PRU00472"/>
    </source>
</evidence>
<dbReference type="CDD" id="cd10507">
    <property type="entry name" value="Zn-ribbon_RPA12"/>
    <property type="match status" value="1"/>
</dbReference>
<dbReference type="SMART" id="SM00440">
    <property type="entry name" value="ZnF_C2C2"/>
    <property type="match status" value="1"/>
</dbReference>
<evidence type="ECO:0000313" key="13">
    <source>
        <dbReference type="Proteomes" id="UP000190776"/>
    </source>
</evidence>
<feature type="domain" description="TFIIS-type" evidence="11">
    <location>
        <begin position="79"/>
        <end position="118"/>
    </location>
</feature>
<keyword evidence="9" id="KW-0539">Nucleus</keyword>
<evidence type="ECO:0000256" key="5">
    <source>
        <dbReference type="ARBA" id="ARBA00022723"/>
    </source>
</evidence>
<reference evidence="12 13" key="1">
    <citation type="submission" date="2017-01" db="EMBL/GenBank/DDBJ databases">
        <title>Draft genome sequence of Diplodia seriata F98.1, a fungal species involved in grapevine trunk diseases.</title>
        <authorList>
            <person name="Robert-Siegwald G."/>
            <person name="Vallet J."/>
            <person name="Abou-Mansour E."/>
            <person name="Xu J."/>
            <person name="Rey P."/>
            <person name="Bertsch C."/>
            <person name="Rego C."/>
            <person name="Larignon P."/>
            <person name="Fontaine F."/>
            <person name="Lebrun M.-H."/>
        </authorList>
    </citation>
    <scope>NUCLEOTIDE SEQUENCE [LARGE SCALE GENOMIC DNA]</scope>
    <source>
        <strain evidence="12 13">F98.1</strain>
    </source>
</reference>
<dbReference type="GO" id="GO:0008270">
    <property type="term" value="F:zinc ion binding"/>
    <property type="evidence" value="ECO:0007669"/>
    <property type="project" value="UniProtKB-KW"/>
</dbReference>
<accession>A0A1S8BEE9</accession>
<dbReference type="EMBL" id="MSZU01000081">
    <property type="protein sequence ID" value="OMP85816.1"/>
    <property type="molecule type" value="Genomic_DNA"/>
</dbReference>
<evidence type="ECO:0000256" key="8">
    <source>
        <dbReference type="ARBA" id="ARBA00023163"/>
    </source>
</evidence>
<evidence type="ECO:0000259" key="11">
    <source>
        <dbReference type="PROSITE" id="PS51133"/>
    </source>
</evidence>
<comment type="similarity">
    <text evidence="2">Belongs to the archaeal RpoM/eukaryotic RPA12/RPB9/RPC11 RNA polymerase family.</text>
</comment>
<keyword evidence="6 10" id="KW-0863">Zinc-finger</keyword>
<dbReference type="SUPFAM" id="SSF57783">
    <property type="entry name" value="Zinc beta-ribbon"/>
    <property type="match status" value="1"/>
</dbReference>
<protein>
    <recommendedName>
        <fullName evidence="3">DNA-directed RNA polymerase I subunit RPA12</fullName>
    </recommendedName>
</protein>
<dbReference type="Gene3D" id="2.20.25.10">
    <property type="match status" value="1"/>
</dbReference>
<sequence>MSAIGSLVFCTDCGNLLDGSSGDTKATLVCDVCGASCKDTAAKTIVTHSKPSSFPSSLRDKRSEVQTLTEDDMQTDATIRQTCEKCGREEVRYYTQQLRSADEGSTVFYTCECGHKYGFRRHVLLVICTLTWLQMEHEQLKKTSFHLWLILWYHASSYTVFCTRIIQRYTLPWITFLPLNRHPVTPMQILVSRYTELSYLRRRWPPPCQEQLRTQLDRSSRTRPCQARQ</sequence>
<dbReference type="GO" id="GO:0006363">
    <property type="term" value="P:termination of RNA polymerase I transcription"/>
    <property type="evidence" value="ECO:0007669"/>
    <property type="project" value="TreeGrafter"/>
</dbReference>
<dbReference type="InterPro" id="IPR012164">
    <property type="entry name" value="Rpa12/Rpb9/Rpc10/TFS"/>
</dbReference>
<dbReference type="GO" id="GO:0005736">
    <property type="term" value="C:RNA polymerase I complex"/>
    <property type="evidence" value="ECO:0007669"/>
    <property type="project" value="TreeGrafter"/>
</dbReference>
<evidence type="ECO:0000313" key="12">
    <source>
        <dbReference type="EMBL" id="OMP85816.1"/>
    </source>
</evidence>
<evidence type="ECO:0000256" key="1">
    <source>
        <dbReference type="ARBA" id="ARBA00004604"/>
    </source>
</evidence>
<evidence type="ECO:0000256" key="3">
    <source>
        <dbReference type="ARBA" id="ARBA00018784"/>
    </source>
</evidence>
<dbReference type="Pfam" id="PF01096">
    <property type="entry name" value="Zn_ribbon_TFIIS"/>
    <property type="match status" value="1"/>
</dbReference>
<comment type="subcellular location">
    <subcellularLocation>
        <location evidence="1">Nucleus</location>
        <location evidence="1">Nucleolus</location>
    </subcellularLocation>
</comment>
<keyword evidence="8" id="KW-0804">Transcription</keyword>
<keyword evidence="7" id="KW-0862">Zinc</keyword>
<dbReference type="GO" id="GO:0003899">
    <property type="term" value="F:DNA-directed RNA polymerase activity"/>
    <property type="evidence" value="ECO:0007669"/>
    <property type="project" value="InterPro"/>
</dbReference>
<evidence type="ECO:0000256" key="9">
    <source>
        <dbReference type="ARBA" id="ARBA00023242"/>
    </source>
</evidence>